<reference evidence="3 4" key="2">
    <citation type="journal article" date="2017" name="Front. Plant Sci.">
        <title>Gene Classification and Mining of Molecular Markers Useful in Red Clover (Trifolium pratense) Breeding.</title>
        <authorList>
            <person name="Istvanek J."/>
            <person name="Dluhosova J."/>
            <person name="Dluhos P."/>
            <person name="Patkova L."/>
            <person name="Nedelnik J."/>
            <person name="Repkova J."/>
        </authorList>
    </citation>
    <scope>NUCLEOTIDE SEQUENCE [LARGE SCALE GENOMIC DNA]</scope>
    <source>
        <strain evidence="4">cv. Tatra</strain>
        <tissue evidence="3">Young leaves</tissue>
    </source>
</reference>
<evidence type="ECO:0000259" key="2">
    <source>
        <dbReference type="Pfam" id="PF09133"/>
    </source>
</evidence>
<protein>
    <recommendedName>
        <fullName evidence="2">SANTA domain-containing protein</fullName>
    </recommendedName>
</protein>
<dbReference type="AlphaFoldDB" id="A0A2K3P299"/>
<feature type="region of interest" description="Disordered" evidence="1">
    <location>
        <begin position="215"/>
        <end position="243"/>
    </location>
</feature>
<comment type="caution">
    <text evidence="3">The sequence shown here is derived from an EMBL/GenBank/DDBJ whole genome shotgun (WGS) entry which is preliminary data.</text>
</comment>
<dbReference type="PANTHER" id="PTHR35311:SF9">
    <property type="entry name" value="KINETOCHORE-ASSOCIATED PROTEIN KNL-2 HOMOLOG"/>
    <property type="match status" value="1"/>
</dbReference>
<dbReference type="Proteomes" id="UP000236291">
    <property type="component" value="Unassembled WGS sequence"/>
</dbReference>
<gene>
    <name evidence="3" type="ORF">L195_g005940</name>
</gene>
<accession>A0A2K3P299</accession>
<feature type="compositionally biased region" description="Polar residues" evidence="1">
    <location>
        <begin position="230"/>
        <end position="243"/>
    </location>
</feature>
<dbReference type="InterPro" id="IPR015216">
    <property type="entry name" value="SANTA"/>
</dbReference>
<name>A0A2K3P299_TRIPR</name>
<feature type="region of interest" description="Disordered" evidence="1">
    <location>
        <begin position="1"/>
        <end position="21"/>
    </location>
</feature>
<feature type="domain" description="SANTA" evidence="2">
    <location>
        <begin position="62"/>
        <end position="122"/>
    </location>
</feature>
<evidence type="ECO:0000256" key="1">
    <source>
        <dbReference type="SAM" id="MobiDB-lite"/>
    </source>
</evidence>
<proteinExistence type="predicted"/>
<dbReference type="STRING" id="57577.A0A2K3P299"/>
<evidence type="ECO:0000313" key="3">
    <source>
        <dbReference type="EMBL" id="PNY09389.1"/>
    </source>
</evidence>
<evidence type="ECO:0000313" key="4">
    <source>
        <dbReference type="Proteomes" id="UP000236291"/>
    </source>
</evidence>
<dbReference type="Pfam" id="PF09133">
    <property type="entry name" value="SANTA"/>
    <property type="match status" value="1"/>
</dbReference>
<dbReference type="InterPro" id="IPR053090">
    <property type="entry name" value="Centromere_KNL-2_homolog"/>
</dbReference>
<sequence length="424" mass="46285">MATTTDEGDDDGNGDDSYDVDDLCVDDDENGFLREEAGQIFVSAPIIKRTDLFSLEKWEEAGQIFVSAPIIKRTDLFSLETADGIYVYTRGFMNKQRTLENGFTPQISKSFLYGFPPNWESYALECIKEEFEAGIDLANAVPENVSTICHEILYDGEENSIPTPLVFPEEAPGECNKPSAVDKCKVSKEMSGVDVAYGSDENRRCTSLYNSKVCQQQPASGGPLKHPDTEQSSTSMEVENRNPDTAISNNVSANLPEISPGAVEKSFPTSFVSSEKATGDYKSIKMSEVNVVHGSGGNRRSVRLHNIKLSQKKQPATEGPPKYPIERHISASTAFEISGGGQESPSKPVQSKLKGPVNALSEQDSEITEIQEGSSLISPFRLSLGRLKFEECKGKKQLGEGSVQQIGNHGGGRICRYVDVGKLE</sequence>
<dbReference type="EMBL" id="ASHM01003117">
    <property type="protein sequence ID" value="PNY09389.1"/>
    <property type="molecule type" value="Genomic_DNA"/>
</dbReference>
<organism evidence="3 4">
    <name type="scientific">Trifolium pratense</name>
    <name type="common">Red clover</name>
    <dbReference type="NCBI Taxonomy" id="57577"/>
    <lineage>
        <taxon>Eukaryota</taxon>
        <taxon>Viridiplantae</taxon>
        <taxon>Streptophyta</taxon>
        <taxon>Embryophyta</taxon>
        <taxon>Tracheophyta</taxon>
        <taxon>Spermatophyta</taxon>
        <taxon>Magnoliopsida</taxon>
        <taxon>eudicotyledons</taxon>
        <taxon>Gunneridae</taxon>
        <taxon>Pentapetalae</taxon>
        <taxon>rosids</taxon>
        <taxon>fabids</taxon>
        <taxon>Fabales</taxon>
        <taxon>Fabaceae</taxon>
        <taxon>Papilionoideae</taxon>
        <taxon>50 kb inversion clade</taxon>
        <taxon>NPAAA clade</taxon>
        <taxon>Hologalegina</taxon>
        <taxon>IRL clade</taxon>
        <taxon>Trifolieae</taxon>
        <taxon>Trifolium</taxon>
    </lineage>
</organism>
<dbReference type="PANTHER" id="PTHR35311">
    <property type="entry name" value="KINETOCHORE-ASSOCIATED PROTEIN KNL-2 HOMOLOG"/>
    <property type="match status" value="1"/>
</dbReference>
<reference evidence="3 4" key="1">
    <citation type="journal article" date="2014" name="Am. J. Bot.">
        <title>Genome assembly and annotation for red clover (Trifolium pratense; Fabaceae).</title>
        <authorList>
            <person name="Istvanek J."/>
            <person name="Jaros M."/>
            <person name="Krenek A."/>
            <person name="Repkova J."/>
        </authorList>
    </citation>
    <scope>NUCLEOTIDE SEQUENCE [LARGE SCALE GENOMIC DNA]</scope>
    <source>
        <strain evidence="4">cv. Tatra</strain>
        <tissue evidence="3">Young leaves</tissue>
    </source>
</reference>